<dbReference type="Proteomes" id="UP000179642">
    <property type="component" value="Unassembled WGS sequence"/>
</dbReference>
<dbReference type="EMBL" id="MLYO01000089">
    <property type="protein sequence ID" value="OIJ90518.1"/>
    <property type="molecule type" value="Genomic_DNA"/>
</dbReference>
<dbReference type="OrthoDB" id="4325003at2"/>
<evidence type="ECO:0000313" key="1">
    <source>
        <dbReference type="EMBL" id="OIJ90518.1"/>
    </source>
</evidence>
<dbReference type="AlphaFoldDB" id="A0A1S2P9X5"/>
<name>A0A1S2P9X5_9ACTN</name>
<reference evidence="1 2" key="1">
    <citation type="submission" date="2016-10" db="EMBL/GenBank/DDBJ databases">
        <title>Genome sequence of Streptomyces sp. MUSC 1.</title>
        <authorList>
            <person name="Lee L.-H."/>
            <person name="Ser H.-L."/>
            <person name="Law J.W.-F."/>
        </authorList>
    </citation>
    <scope>NUCLEOTIDE SEQUENCE [LARGE SCALE GENOMIC DNA]</scope>
    <source>
        <strain evidence="1 2">MUSC 1</strain>
    </source>
</reference>
<proteinExistence type="predicted"/>
<evidence type="ECO:0000313" key="2">
    <source>
        <dbReference type="Proteomes" id="UP000179642"/>
    </source>
</evidence>
<protein>
    <submittedName>
        <fullName evidence="1">Uncharacterized protein</fullName>
    </submittedName>
</protein>
<comment type="caution">
    <text evidence="1">The sequence shown here is derived from an EMBL/GenBank/DDBJ whole genome shotgun (WGS) entry which is preliminary data.</text>
</comment>
<keyword evidence="2" id="KW-1185">Reference proteome</keyword>
<gene>
    <name evidence="1" type="ORF">BIV23_40380</name>
</gene>
<organism evidence="1 2">
    <name type="scientific">Streptomyces monashensis</name>
    <dbReference type="NCBI Taxonomy" id="1678012"/>
    <lineage>
        <taxon>Bacteria</taxon>
        <taxon>Bacillati</taxon>
        <taxon>Actinomycetota</taxon>
        <taxon>Actinomycetes</taxon>
        <taxon>Kitasatosporales</taxon>
        <taxon>Streptomycetaceae</taxon>
        <taxon>Streptomyces</taxon>
    </lineage>
</organism>
<sequence length="123" mass="13691">MPTVNESHVRRWGRLFATVAVLRSLADPGEPLPDADAFTGKFVPAQRIDDLKSNPYDALLRARTRDDARWKAATAVFRSLPDLLERGPLPPTGTLGDDRRPDFVAGYEAQLAEFKEDFADLLP</sequence>
<dbReference type="RefSeq" id="WP_071385979.1">
    <property type="nucleotide sequence ID" value="NZ_MLYO01000089.1"/>
</dbReference>
<accession>A0A1S2P9X5</accession>